<dbReference type="PANTHER" id="PTHR30193">
    <property type="entry name" value="ABC TRANSPORTER PERMEASE PROTEIN"/>
    <property type="match status" value="1"/>
</dbReference>
<feature type="transmembrane region" description="Helical" evidence="7">
    <location>
        <begin position="105"/>
        <end position="125"/>
    </location>
</feature>
<keyword evidence="10" id="KW-1185">Reference proteome</keyword>
<evidence type="ECO:0000256" key="1">
    <source>
        <dbReference type="ARBA" id="ARBA00004651"/>
    </source>
</evidence>
<dbReference type="AlphaFoldDB" id="E1R2I2"/>
<dbReference type="Proteomes" id="UP000002318">
    <property type="component" value="Chromosome"/>
</dbReference>
<accession>E1R2I2</accession>
<protein>
    <submittedName>
        <fullName evidence="9">Binding-protein-dependent transport systems inner membrane component</fullName>
    </submittedName>
</protein>
<dbReference type="EMBL" id="CP002116">
    <property type="protein sequence ID" value="ADK82542.1"/>
    <property type="molecule type" value="Genomic_DNA"/>
</dbReference>
<organism evidence="9 10">
    <name type="scientific">Sediminispirochaeta smaragdinae (strain DSM 11293 / JCM 15392 / SEBR 4228)</name>
    <name type="common">Spirochaeta smaragdinae</name>
    <dbReference type="NCBI Taxonomy" id="573413"/>
    <lineage>
        <taxon>Bacteria</taxon>
        <taxon>Pseudomonadati</taxon>
        <taxon>Spirochaetota</taxon>
        <taxon>Spirochaetia</taxon>
        <taxon>Spirochaetales</taxon>
        <taxon>Spirochaetaceae</taxon>
        <taxon>Sediminispirochaeta</taxon>
    </lineage>
</organism>
<feature type="transmembrane region" description="Helical" evidence="7">
    <location>
        <begin position="262"/>
        <end position="281"/>
    </location>
</feature>
<sequence length="287" mass="32513">MLGRNTKSITGLFFVAPGLLLIILFYVYPMVNSFVYSFTDYDLLSKPVFIGFKNYIDVFKSPDFYNSLRVSFIYVFGTVIPVWFLSFVAAYCLEEITRGSSVFRTLIFLPTVLPLVSITLIWKLILNYNGFINSSIMLPLFGKAIPWLTDVKYAPLALIITSWWHAVSYYMVLLLAGLQSIPKAYYDAAEIDGASRFKQLFFITVPVMKPTIAMVMVISIFNGFKTFSLQQIMTQGGPASSTEVLSLFIYKTVFSYTRMGRGCAVSILFFLIILCIGIFQLKIMGEE</sequence>
<gene>
    <name evidence="9" type="ordered locus">Spirs_3453</name>
</gene>
<dbReference type="InterPro" id="IPR051393">
    <property type="entry name" value="ABC_transporter_permease"/>
</dbReference>
<dbReference type="HOGENOM" id="CLU_016047_0_2_12"/>
<comment type="subcellular location">
    <subcellularLocation>
        <location evidence="1 7">Cell membrane</location>
        <topology evidence="1 7">Multi-pass membrane protein</topology>
    </subcellularLocation>
</comment>
<dbReference type="STRING" id="573413.Spirs_3453"/>
<evidence type="ECO:0000313" key="10">
    <source>
        <dbReference type="Proteomes" id="UP000002318"/>
    </source>
</evidence>
<evidence type="ECO:0000259" key="8">
    <source>
        <dbReference type="PROSITE" id="PS50928"/>
    </source>
</evidence>
<evidence type="ECO:0000256" key="5">
    <source>
        <dbReference type="ARBA" id="ARBA00022989"/>
    </source>
</evidence>
<dbReference type="Gene3D" id="1.10.3720.10">
    <property type="entry name" value="MetI-like"/>
    <property type="match status" value="1"/>
</dbReference>
<dbReference type="InterPro" id="IPR000515">
    <property type="entry name" value="MetI-like"/>
</dbReference>
<proteinExistence type="inferred from homology"/>
<evidence type="ECO:0000313" key="9">
    <source>
        <dbReference type="EMBL" id="ADK82542.1"/>
    </source>
</evidence>
<dbReference type="Pfam" id="PF00528">
    <property type="entry name" value="BPD_transp_1"/>
    <property type="match status" value="1"/>
</dbReference>
<dbReference type="SUPFAM" id="SSF161098">
    <property type="entry name" value="MetI-like"/>
    <property type="match status" value="1"/>
</dbReference>
<feature type="transmembrane region" description="Helical" evidence="7">
    <location>
        <begin position="199"/>
        <end position="220"/>
    </location>
</feature>
<keyword evidence="3" id="KW-1003">Cell membrane</keyword>
<dbReference type="PANTHER" id="PTHR30193:SF37">
    <property type="entry name" value="INNER MEMBRANE ABC TRANSPORTER PERMEASE PROTEIN YCJO"/>
    <property type="match status" value="1"/>
</dbReference>
<feature type="transmembrane region" description="Helical" evidence="7">
    <location>
        <begin position="232"/>
        <end position="250"/>
    </location>
</feature>
<dbReference type="InterPro" id="IPR035906">
    <property type="entry name" value="MetI-like_sf"/>
</dbReference>
<feature type="transmembrane region" description="Helical" evidence="7">
    <location>
        <begin position="156"/>
        <end position="178"/>
    </location>
</feature>
<evidence type="ECO:0000256" key="3">
    <source>
        <dbReference type="ARBA" id="ARBA00022475"/>
    </source>
</evidence>
<dbReference type="PROSITE" id="PS50928">
    <property type="entry name" value="ABC_TM1"/>
    <property type="match status" value="1"/>
</dbReference>
<dbReference type="RefSeq" id="WP_013256001.1">
    <property type="nucleotide sequence ID" value="NC_014364.1"/>
</dbReference>
<comment type="similarity">
    <text evidence="7">Belongs to the binding-protein-dependent transport system permease family.</text>
</comment>
<feature type="domain" description="ABC transmembrane type-1" evidence="8">
    <location>
        <begin position="64"/>
        <end position="280"/>
    </location>
</feature>
<dbReference type="eggNOG" id="COG1175">
    <property type="taxonomic scope" value="Bacteria"/>
</dbReference>
<feature type="transmembrane region" description="Helical" evidence="7">
    <location>
        <begin position="72"/>
        <end position="93"/>
    </location>
</feature>
<dbReference type="OrthoDB" id="9787541at2"/>
<evidence type="ECO:0000256" key="4">
    <source>
        <dbReference type="ARBA" id="ARBA00022692"/>
    </source>
</evidence>
<feature type="transmembrane region" description="Helical" evidence="7">
    <location>
        <begin position="12"/>
        <end position="31"/>
    </location>
</feature>
<dbReference type="GO" id="GO:0055085">
    <property type="term" value="P:transmembrane transport"/>
    <property type="evidence" value="ECO:0007669"/>
    <property type="project" value="InterPro"/>
</dbReference>
<evidence type="ECO:0000256" key="7">
    <source>
        <dbReference type="RuleBase" id="RU363032"/>
    </source>
</evidence>
<keyword evidence="2 7" id="KW-0813">Transport</keyword>
<dbReference type="GO" id="GO:0005886">
    <property type="term" value="C:plasma membrane"/>
    <property type="evidence" value="ECO:0007669"/>
    <property type="project" value="UniProtKB-SubCell"/>
</dbReference>
<keyword evidence="6 7" id="KW-0472">Membrane</keyword>
<keyword evidence="4 7" id="KW-0812">Transmembrane</keyword>
<evidence type="ECO:0000256" key="6">
    <source>
        <dbReference type="ARBA" id="ARBA00023136"/>
    </source>
</evidence>
<evidence type="ECO:0000256" key="2">
    <source>
        <dbReference type="ARBA" id="ARBA00022448"/>
    </source>
</evidence>
<dbReference type="SUPFAM" id="SSF160964">
    <property type="entry name" value="MalF N-terminal region-like"/>
    <property type="match status" value="1"/>
</dbReference>
<reference evidence="9 10" key="1">
    <citation type="journal article" date="2010" name="Stand. Genomic Sci.">
        <title>Complete genome sequence of Spirochaeta smaragdinae type strain (SEBR 4228).</title>
        <authorList>
            <person name="Mavromatis K."/>
            <person name="Yasawong M."/>
            <person name="Chertkov O."/>
            <person name="Lapidus A."/>
            <person name="Lucas S."/>
            <person name="Nolan M."/>
            <person name="Del Rio T.G."/>
            <person name="Tice H."/>
            <person name="Cheng J.F."/>
            <person name="Pitluck S."/>
            <person name="Liolios K."/>
            <person name="Ivanova N."/>
            <person name="Tapia R."/>
            <person name="Han C."/>
            <person name="Bruce D."/>
            <person name="Goodwin L."/>
            <person name="Pati A."/>
            <person name="Chen A."/>
            <person name="Palaniappan K."/>
            <person name="Land M."/>
            <person name="Hauser L."/>
            <person name="Chang Y.J."/>
            <person name="Jeffries C.D."/>
            <person name="Detter J.C."/>
            <person name="Rohde M."/>
            <person name="Brambilla E."/>
            <person name="Spring S."/>
            <person name="Goker M."/>
            <person name="Sikorski J."/>
            <person name="Woyke T."/>
            <person name="Bristow J."/>
            <person name="Eisen J.A."/>
            <person name="Markowitz V."/>
            <person name="Hugenholtz P."/>
            <person name="Klenk H.P."/>
            <person name="Kyrpides N.C."/>
        </authorList>
    </citation>
    <scope>NUCLEOTIDE SEQUENCE [LARGE SCALE GENOMIC DNA]</scope>
    <source>
        <strain evidence="10">DSM 11293 / JCM 15392 / SEBR 4228</strain>
    </source>
</reference>
<name>E1R2I2_SEDSS</name>
<dbReference type="KEGG" id="ssm:Spirs_3453"/>
<dbReference type="CDD" id="cd06261">
    <property type="entry name" value="TM_PBP2"/>
    <property type="match status" value="1"/>
</dbReference>
<keyword evidence="5 7" id="KW-1133">Transmembrane helix</keyword>